<accession>A0A914PRA0</accession>
<sequence>MDNQVGVPNTDHRPVPEIDDIVLTIDQFHVCIIKFNRLGTLIAAGGTNGSIAIVDFTTKTTSNVKS</sequence>
<protein>
    <submittedName>
        <fullName evidence="2">Uncharacterized protein</fullName>
    </submittedName>
</protein>
<organism evidence="1 2">
    <name type="scientific">Panagrolaimus davidi</name>
    <dbReference type="NCBI Taxonomy" id="227884"/>
    <lineage>
        <taxon>Eukaryota</taxon>
        <taxon>Metazoa</taxon>
        <taxon>Ecdysozoa</taxon>
        <taxon>Nematoda</taxon>
        <taxon>Chromadorea</taxon>
        <taxon>Rhabditida</taxon>
        <taxon>Tylenchina</taxon>
        <taxon>Panagrolaimomorpha</taxon>
        <taxon>Panagrolaimoidea</taxon>
        <taxon>Panagrolaimidae</taxon>
        <taxon>Panagrolaimus</taxon>
    </lineage>
</organism>
<reference evidence="2" key="1">
    <citation type="submission" date="2022-11" db="UniProtKB">
        <authorList>
            <consortium name="WormBaseParasite"/>
        </authorList>
    </citation>
    <scope>IDENTIFICATION</scope>
</reference>
<dbReference type="WBParaSite" id="PDA_v2.g2113.t1">
    <property type="protein sequence ID" value="PDA_v2.g2113.t1"/>
    <property type="gene ID" value="PDA_v2.g2113"/>
</dbReference>
<keyword evidence="1" id="KW-1185">Reference proteome</keyword>
<evidence type="ECO:0000313" key="2">
    <source>
        <dbReference type="WBParaSite" id="PDA_v2.g2113.t1"/>
    </source>
</evidence>
<name>A0A914PRA0_9BILA</name>
<proteinExistence type="predicted"/>
<dbReference type="Proteomes" id="UP000887578">
    <property type="component" value="Unplaced"/>
</dbReference>
<dbReference type="AlphaFoldDB" id="A0A914PRA0"/>
<evidence type="ECO:0000313" key="1">
    <source>
        <dbReference type="Proteomes" id="UP000887578"/>
    </source>
</evidence>